<dbReference type="OrthoDB" id="9781415at2"/>
<protein>
    <submittedName>
        <fullName evidence="5">Phosphoglycerate mutase</fullName>
    </submittedName>
</protein>
<accession>B2IKL5</accession>
<dbReference type="InterPro" id="IPR029033">
    <property type="entry name" value="His_PPase_superfam"/>
</dbReference>
<dbReference type="Pfam" id="PF00300">
    <property type="entry name" value="His_Phos_1"/>
    <property type="match status" value="1"/>
</dbReference>
<dbReference type="KEGG" id="bid:Bind_1414"/>
<dbReference type="InterPro" id="IPR050275">
    <property type="entry name" value="PGM_Phosphatase"/>
</dbReference>
<dbReference type="AlphaFoldDB" id="B2IKL5"/>
<feature type="binding site" evidence="4">
    <location>
        <position position="59"/>
    </location>
    <ligand>
        <name>substrate</name>
    </ligand>
</feature>
<dbReference type="RefSeq" id="WP_012384411.1">
    <property type="nucleotide sequence ID" value="NC_010581.1"/>
</dbReference>
<evidence type="ECO:0000256" key="2">
    <source>
        <dbReference type="ARBA" id="ARBA00023235"/>
    </source>
</evidence>
<dbReference type="PANTHER" id="PTHR48100:SF1">
    <property type="entry name" value="HISTIDINE PHOSPHATASE FAMILY PROTEIN-RELATED"/>
    <property type="match status" value="1"/>
</dbReference>
<dbReference type="STRING" id="395963.Bind_1414"/>
<dbReference type="InterPro" id="IPR001345">
    <property type="entry name" value="PG/BPGM_mutase_AS"/>
</dbReference>
<gene>
    <name evidence="5" type="ordered locus">Bind_1414</name>
</gene>
<dbReference type="Proteomes" id="UP000001695">
    <property type="component" value="Chromosome"/>
</dbReference>
<dbReference type="GO" id="GO:0006003">
    <property type="term" value="P:fructose 2,6-bisphosphate metabolic process"/>
    <property type="evidence" value="ECO:0007669"/>
    <property type="project" value="InterPro"/>
</dbReference>
<dbReference type="PROSITE" id="PS00175">
    <property type="entry name" value="PG_MUTASE"/>
    <property type="match status" value="1"/>
</dbReference>
<feature type="active site" description="Proton donor/acceptor" evidence="3">
    <location>
        <position position="85"/>
    </location>
</feature>
<dbReference type="GO" id="GO:0005737">
    <property type="term" value="C:cytoplasm"/>
    <property type="evidence" value="ECO:0007669"/>
    <property type="project" value="TreeGrafter"/>
</dbReference>
<dbReference type="PIRSF" id="PIRSF000709">
    <property type="entry name" value="6PFK_2-Ptase"/>
    <property type="match status" value="1"/>
</dbReference>
<dbReference type="eggNOG" id="COG0406">
    <property type="taxonomic scope" value="Bacteria"/>
</dbReference>
<evidence type="ECO:0000313" key="5">
    <source>
        <dbReference type="EMBL" id="ACB95054.1"/>
    </source>
</evidence>
<evidence type="ECO:0000256" key="1">
    <source>
        <dbReference type="ARBA" id="ARBA00023152"/>
    </source>
</evidence>
<dbReference type="HOGENOM" id="CLU_033323_9_1_5"/>
<sequence length="195" mass="21781">MIYLVRHGQTEFNAQGRFQGQVDSPLTARGKDQARQIGGMLRRLIEPDHAIVFASPLGRTKQTAHILAEAAGIRQEIVFDPGLMEIGMGCWEGLTNSEIEANWPDARSGFSRNEWYFHSPDGERYEAFSDRLEGALHRVTSHSCTSRIIVSHGVASRVLRGLYANLPRDEALSLETPQDAMFQLTEGQINRIACD</sequence>
<reference evidence="5 6" key="2">
    <citation type="journal article" date="2010" name="J. Bacteriol.">
        <title>Complete genome sequence of Beijerinckia indica subsp. indica.</title>
        <authorList>
            <person name="Tamas I."/>
            <person name="Dedysh S.N."/>
            <person name="Liesack W."/>
            <person name="Stott M.B."/>
            <person name="Alam M."/>
            <person name="Murrell J.C."/>
            <person name="Dunfield P.F."/>
        </authorList>
    </citation>
    <scope>NUCLEOTIDE SEQUENCE [LARGE SCALE GENOMIC DNA]</scope>
    <source>
        <strain evidence="6">ATCC 9039 / DSM 1715 / NCIMB 8712</strain>
    </source>
</reference>
<keyword evidence="6" id="KW-1185">Reference proteome</keyword>
<dbReference type="InterPro" id="IPR013078">
    <property type="entry name" value="His_Pase_superF_clade-1"/>
</dbReference>
<dbReference type="PANTHER" id="PTHR48100">
    <property type="entry name" value="BROAD-SPECIFICITY PHOSPHATASE YOR283W-RELATED"/>
    <property type="match status" value="1"/>
</dbReference>
<dbReference type="PRINTS" id="PR00991">
    <property type="entry name" value="6PFRUCTKNASE"/>
</dbReference>
<keyword evidence="1" id="KW-0324">Glycolysis</keyword>
<evidence type="ECO:0000256" key="4">
    <source>
        <dbReference type="PIRSR" id="PIRSR613078-2"/>
    </source>
</evidence>
<keyword evidence="2" id="KW-0413">Isomerase</keyword>
<name>B2IKL5_BEII9</name>
<organism evidence="5 6">
    <name type="scientific">Beijerinckia indica subsp. indica (strain ATCC 9039 / DSM 1715 / NCIMB 8712)</name>
    <dbReference type="NCBI Taxonomy" id="395963"/>
    <lineage>
        <taxon>Bacteria</taxon>
        <taxon>Pseudomonadati</taxon>
        <taxon>Pseudomonadota</taxon>
        <taxon>Alphaproteobacteria</taxon>
        <taxon>Hyphomicrobiales</taxon>
        <taxon>Beijerinckiaceae</taxon>
        <taxon>Beijerinckia</taxon>
    </lineage>
</organism>
<dbReference type="GO" id="GO:0005524">
    <property type="term" value="F:ATP binding"/>
    <property type="evidence" value="ECO:0007669"/>
    <property type="project" value="InterPro"/>
</dbReference>
<proteinExistence type="predicted"/>
<dbReference type="CDD" id="cd07067">
    <property type="entry name" value="HP_PGM_like"/>
    <property type="match status" value="1"/>
</dbReference>
<dbReference type="SMART" id="SM00855">
    <property type="entry name" value="PGAM"/>
    <property type="match status" value="1"/>
</dbReference>
<evidence type="ECO:0000313" key="6">
    <source>
        <dbReference type="Proteomes" id="UP000001695"/>
    </source>
</evidence>
<evidence type="ECO:0000256" key="3">
    <source>
        <dbReference type="PIRSR" id="PIRSR613078-1"/>
    </source>
</evidence>
<dbReference type="GO" id="GO:0016791">
    <property type="term" value="F:phosphatase activity"/>
    <property type="evidence" value="ECO:0007669"/>
    <property type="project" value="TreeGrafter"/>
</dbReference>
<reference evidence="6" key="1">
    <citation type="submission" date="2008-03" db="EMBL/GenBank/DDBJ databases">
        <title>Complete sequence of chromosome of Beijerinckia indica subsp. indica ATCC 9039.</title>
        <authorList>
            <consortium name="US DOE Joint Genome Institute"/>
            <person name="Copeland A."/>
            <person name="Lucas S."/>
            <person name="Lapidus A."/>
            <person name="Glavina del Rio T."/>
            <person name="Dalin E."/>
            <person name="Tice H."/>
            <person name="Bruce D."/>
            <person name="Goodwin L."/>
            <person name="Pitluck S."/>
            <person name="LaButti K."/>
            <person name="Schmutz J."/>
            <person name="Larimer F."/>
            <person name="Land M."/>
            <person name="Hauser L."/>
            <person name="Kyrpides N."/>
            <person name="Mikhailova N."/>
            <person name="Dunfield P.F."/>
            <person name="Dedysh S.N."/>
            <person name="Liesack W."/>
            <person name="Saw J.H."/>
            <person name="Alam M."/>
            <person name="Chen Y."/>
            <person name="Murrell J.C."/>
            <person name="Richardson P."/>
        </authorList>
    </citation>
    <scope>NUCLEOTIDE SEQUENCE [LARGE SCALE GENOMIC DNA]</scope>
    <source>
        <strain evidence="6">ATCC 9039 / DSM 1715 / NCIMB 8712</strain>
    </source>
</reference>
<dbReference type="InterPro" id="IPR003094">
    <property type="entry name" value="6Pfruct_kin"/>
</dbReference>
<dbReference type="SUPFAM" id="SSF53254">
    <property type="entry name" value="Phosphoglycerate mutase-like"/>
    <property type="match status" value="1"/>
</dbReference>
<dbReference type="Gene3D" id="3.40.50.1240">
    <property type="entry name" value="Phosphoglycerate mutase-like"/>
    <property type="match status" value="1"/>
</dbReference>
<dbReference type="EMBL" id="CP001016">
    <property type="protein sequence ID" value="ACB95054.1"/>
    <property type="molecule type" value="Genomic_DNA"/>
</dbReference>
<feature type="binding site" evidence="4">
    <location>
        <begin position="6"/>
        <end position="13"/>
    </location>
    <ligand>
        <name>substrate</name>
    </ligand>
</feature>
<feature type="active site" description="Tele-phosphohistidine intermediate" evidence="3">
    <location>
        <position position="7"/>
    </location>
</feature>